<dbReference type="Proteomes" id="UP001298424">
    <property type="component" value="Unassembled WGS sequence"/>
</dbReference>
<keyword evidence="3" id="KW-1185">Reference proteome</keyword>
<protein>
    <submittedName>
        <fullName evidence="2">Uncharacterized protein</fullName>
    </submittedName>
</protein>
<evidence type="ECO:0000256" key="1">
    <source>
        <dbReference type="SAM" id="SignalP"/>
    </source>
</evidence>
<gene>
    <name evidence="2" type="ORF">MB824_00905</name>
</gene>
<feature type="chain" id="PRO_5045325902" evidence="1">
    <location>
        <begin position="21"/>
        <end position="117"/>
    </location>
</feature>
<dbReference type="RefSeq" id="WP_238745048.1">
    <property type="nucleotide sequence ID" value="NZ_JAKOOW010000002.1"/>
</dbReference>
<comment type="caution">
    <text evidence="2">The sequence shown here is derived from an EMBL/GenBank/DDBJ whole genome shotgun (WGS) entry which is preliminary data.</text>
</comment>
<accession>A0ABS9NKM9</accession>
<dbReference type="EMBL" id="JAKOOW010000002">
    <property type="protein sequence ID" value="MCG6503065.1"/>
    <property type="molecule type" value="Genomic_DNA"/>
</dbReference>
<name>A0ABS9NKM9_9NEIS</name>
<evidence type="ECO:0000313" key="2">
    <source>
        <dbReference type="EMBL" id="MCG6503065.1"/>
    </source>
</evidence>
<organism evidence="2 3">
    <name type="scientific">Kingella pumchi</name>
    <dbReference type="NCBI Taxonomy" id="2779506"/>
    <lineage>
        <taxon>Bacteria</taxon>
        <taxon>Pseudomonadati</taxon>
        <taxon>Pseudomonadota</taxon>
        <taxon>Betaproteobacteria</taxon>
        <taxon>Neisseriales</taxon>
        <taxon>Neisseriaceae</taxon>
        <taxon>Kingella</taxon>
    </lineage>
</organism>
<reference evidence="2 3" key="1">
    <citation type="submission" date="2022-02" db="EMBL/GenBank/DDBJ databases">
        <title>Genome sequence data of Kingella unionensis sp. nov. strain CICC 24913 (CCUG 75125).</title>
        <authorList>
            <person name="Xiao M."/>
        </authorList>
    </citation>
    <scope>NUCLEOTIDE SEQUENCE [LARGE SCALE GENOMIC DNA]</scope>
    <source>
        <strain evidence="2 3">CICC 24913</strain>
    </source>
</reference>
<sequence length="117" mass="12441">MKSRFALLTALLLLAGAAHAGSLKSLPLDDTGCAENLKLKSGQRYRIDSRSDDALLTVDGDAGFAVRNAKGRRLPSELGHDGDSGAAFRFVELNKGRYTFSVSKSGTVKRICVNAAN</sequence>
<evidence type="ECO:0000313" key="3">
    <source>
        <dbReference type="Proteomes" id="UP001298424"/>
    </source>
</evidence>
<keyword evidence="1" id="KW-0732">Signal</keyword>
<proteinExistence type="predicted"/>
<feature type="signal peptide" evidence="1">
    <location>
        <begin position="1"/>
        <end position="20"/>
    </location>
</feature>